<feature type="region of interest" description="Disordered" evidence="1">
    <location>
        <begin position="79"/>
        <end position="106"/>
    </location>
</feature>
<accession>E6PIK9</accession>
<gene>
    <name evidence="2" type="ORF">CARN1_0779</name>
</gene>
<organism evidence="2">
    <name type="scientific">mine drainage metagenome</name>
    <dbReference type="NCBI Taxonomy" id="410659"/>
    <lineage>
        <taxon>unclassified sequences</taxon>
        <taxon>metagenomes</taxon>
        <taxon>ecological metagenomes</taxon>
    </lineage>
</organism>
<comment type="caution">
    <text evidence="2">The sequence shown here is derived from an EMBL/GenBank/DDBJ whole genome shotgun (WGS) entry which is preliminary data.</text>
</comment>
<name>E6PIK9_9ZZZZ</name>
<dbReference type="AlphaFoldDB" id="E6PIK9"/>
<reference evidence="2" key="1">
    <citation type="submission" date="2009-10" db="EMBL/GenBank/DDBJ databases">
        <title>Diversity of trophic interactions inside an arsenic-rich microbial ecosystem.</title>
        <authorList>
            <person name="Bertin P.N."/>
            <person name="Heinrich-Salmeron A."/>
            <person name="Pelletier E."/>
            <person name="Goulhen-Chollet F."/>
            <person name="Arsene-Ploetze F."/>
            <person name="Gallien S."/>
            <person name="Calteau A."/>
            <person name="Vallenet D."/>
            <person name="Casiot C."/>
            <person name="Chane-Woon-Ming B."/>
            <person name="Giloteaux L."/>
            <person name="Barakat M."/>
            <person name="Bonnefoy V."/>
            <person name="Bruneel O."/>
            <person name="Chandler M."/>
            <person name="Cleiss J."/>
            <person name="Duran R."/>
            <person name="Elbaz-Poulichet F."/>
            <person name="Fonknechten N."/>
            <person name="Lauga B."/>
            <person name="Mornico D."/>
            <person name="Ortet P."/>
            <person name="Schaeffer C."/>
            <person name="Siguier P."/>
            <person name="Alexander Thil Smith A."/>
            <person name="Van Dorsselaer A."/>
            <person name="Weissenbach J."/>
            <person name="Medigue C."/>
            <person name="Le Paslier D."/>
        </authorList>
    </citation>
    <scope>NUCLEOTIDE SEQUENCE</scope>
</reference>
<dbReference type="EMBL" id="CABL01000019">
    <property type="protein sequence ID" value="CBH76299.1"/>
    <property type="molecule type" value="Genomic_DNA"/>
</dbReference>
<evidence type="ECO:0000256" key="1">
    <source>
        <dbReference type="SAM" id="MobiDB-lite"/>
    </source>
</evidence>
<protein>
    <submittedName>
        <fullName evidence="2">Uncharacterized protein</fullName>
    </submittedName>
</protein>
<evidence type="ECO:0000313" key="2">
    <source>
        <dbReference type="EMBL" id="CBH76299.1"/>
    </source>
</evidence>
<proteinExistence type="predicted"/>
<sequence length="127" mass="13892">MISSRASFVCAGARPAWRLHYNLAFGTVHFDMLQYIAQAPHGAFDAVTHMRPRRLCYRSGGACSARHLLSARFRCAAGGAGDDDDAGAARAPSRRLDGGGFGEARRRDDGIVSRYGNIVAKIRRRLR</sequence>